<dbReference type="EMBL" id="OZ034820">
    <property type="protein sequence ID" value="CAL1399071.1"/>
    <property type="molecule type" value="Genomic_DNA"/>
</dbReference>
<dbReference type="PANTHER" id="PTHR10177">
    <property type="entry name" value="CYCLINS"/>
    <property type="match status" value="1"/>
</dbReference>
<dbReference type="Pfam" id="PF02984">
    <property type="entry name" value="Cyclin_C"/>
    <property type="match status" value="1"/>
</dbReference>
<dbReference type="InterPro" id="IPR004367">
    <property type="entry name" value="Cyclin_C-dom"/>
</dbReference>
<dbReference type="SMART" id="SM01332">
    <property type="entry name" value="Cyclin_C"/>
    <property type="match status" value="1"/>
</dbReference>
<evidence type="ECO:0000259" key="8">
    <source>
        <dbReference type="SMART" id="SM00385"/>
    </source>
</evidence>
<keyword evidence="4 7" id="KW-0195">Cyclin</keyword>
<keyword evidence="5" id="KW-0131">Cell cycle</keyword>
<dbReference type="InterPro" id="IPR006671">
    <property type="entry name" value="Cyclin_N"/>
</dbReference>
<dbReference type="GO" id="GO:0051301">
    <property type="term" value="P:cell division"/>
    <property type="evidence" value="ECO:0007669"/>
    <property type="project" value="UniProtKB-KW"/>
</dbReference>
<name>A0AAV2FL46_9ROSI</name>
<evidence type="ECO:0000256" key="1">
    <source>
        <dbReference type="ARBA" id="ARBA00009065"/>
    </source>
</evidence>
<dbReference type="FunFam" id="1.10.472.10:FF:000060">
    <property type="entry name" value="D6-type cyclin"/>
    <property type="match status" value="1"/>
</dbReference>
<dbReference type="InterPro" id="IPR036915">
    <property type="entry name" value="Cyclin-like_sf"/>
</dbReference>
<dbReference type="SUPFAM" id="SSF47954">
    <property type="entry name" value="Cyclin-like"/>
    <property type="match status" value="1"/>
</dbReference>
<proteinExistence type="inferred from homology"/>
<evidence type="ECO:0000313" key="11">
    <source>
        <dbReference type="Proteomes" id="UP001497516"/>
    </source>
</evidence>
<keyword evidence="11" id="KW-1185">Reference proteome</keyword>
<gene>
    <name evidence="10" type="ORF">LTRI10_LOCUS39267</name>
</gene>
<dbReference type="Gene3D" id="1.10.472.10">
    <property type="entry name" value="Cyclin-like"/>
    <property type="match status" value="2"/>
</dbReference>
<dbReference type="InterPro" id="IPR013763">
    <property type="entry name" value="Cyclin-like_dom"/>
</dbReference>
<evidence type="ECO:0000256" key="7">
    <source>
        <dbReference type="RuleBase" id="RU000383"/>
    </source>
</evidence>
<evidence type="ECO:0000256" key="3">
    <source>
        <dbReference type="ARBA" id="ARBA00022618"/>
    </source>
</evidence>
<keyword evidence="3" id="KW-0132">Cell division</keyword>
<evidence type="ECO:0000259" key="9">
    <source>
        <dbReference type="SMART" id="SM01332"/>
    </source>
</evidence>
<dbReference type="InterPro" id="IPR039361">
    <property type="entry name" value="Cyclin"/>
</dbReference>
<evidence type="ECO:0000313" key="10">
    <source>
        <dbReference type="EMBL" id="CAL1399071.1"/>
    </source>
</evidence>
<comment type="similarity">
    <text evidence="1">Belongs to the cyclin family. Cyclin D subfamily.</text>
</comment>
<sequence length="358" mass="39895">MDSLLLCDEVLLCSPTTSSPTACCNEPSCGNVGSCCCDSTCVDSITKEECEQSVAMFIDKEATYMLPQPAAYLHCLGRSTSLLLARSTAIQCLIKWCSRLNLSVSTVFSASNYLDRFMSMHRSLEWETWMMELVTVACLSVASKFNETNAPSLYDFQMEEMNHCFRPITIQQMELLLLQSLQWRLASTTSYSYLEPLLISIADSSPSSNPIHKLGQELSATATSFLLEALLECKFVEYRPSSVAISAVWCSVQELASSNPHYSDLATRIISRLIDHSIHKDDVIRCHGLMVEMEMDYSSSSSSRSSPWSPVTVLCTDRGGVSSKDDSHVDLSIFNGNLGSRLKLGNKKKKKKRKWEDN</sequence>
<dbReference type="SMART" id="SM00385">
    <property type="entry name" value="CYCLIN"/>
    <property type="match status" value="1"/>
</dbReference>
<protein>
    <recommendedName>
        <fullName evidence="6">B-like cyclin</fullName>
    </recommendedName>
</protein>
<dbReference type="Pfam" id="PF00134">
    <property type="entry name" value="Cyclin_N"/>
    <property type="match status" value="1"/>
</dbReference>
<evidence type="ECO:0000256" key="6">
    <source>
        <dbReference type="ARBA" id="ARBA00032263"/>
    </source>
</evidence>
<feature type="domain" description="Cyclin-like" evidence="8">
    <location>
        <begin position="91"/>
        <end position="179"/>
    </location>
</feature>
<evidence type="ECO:0000256" key="4">
    <source>
        <dbReference type="ARBA" id="ARBA00023127"/>
    </source>
</evidence>
<organism evidence="10 11">
    <name type="scientific">Linum trigynum</name>
    <dbReference type="NCBI Taxonomy" id="586398"/>
    <lineage>
        <taxon>Eukaryota</taxon>
        <taxon>Viridiplantae</taxon>
        <taxon>Streptophyta</taxon>
        <taxon>Embryophyta</taxon>
        <taxon>Tracheophyta</taxon>
        <taxon>Spermatophyta</taxon>
        <taxon>Magnoliopsida</taxon>
        <taxon>eudicotyledons</taxon>
        <taxon>Gunneridae</taxon>
        <taxon>Pentapetalae</taxon>
        <taxon>rosids</taxon>
        <taxon>fabids</taxon>
        <taxon>Malpighiales</taxon>
        <taxon>Linaceae</taxon>
        <taxon>Linum</taxon>
    </lineage>
</organism>
<evidence type="ECO:0000256" key="5">
    <source>
        <dbReference type="ARBA" id="ARBA00023306"/>
    </source>
</evidence>
<comment type="subunit">
    <text evidence="2">Interacts with the CDC2 protein kinase to form a serine/threonine kinase holoenzyme complex also known as maturation promoting factor (MPF). The cyclin subunit imparts substrate specificity to the complex.</text>
</comment>
<feature type="domain" description="Cyclin C-terminal" evidence="9">
    <location>
        <begin position="188"/>
        <end position="311"/>
    </location>
</feature>
<reference evidence="10 11" key="1">
    <citation type="submission" date="2024-04" db="EMBL/GenBank/DDBJ databases">
        <authorList>
            <person name="Fracassetti M."/>
        </authorList>
    </citation>
    <scope>NUCLEOTIDE SEQUENCE [LARGE SCALE GENOMIC DNA]</scope>
</reference>
<accession>A0AAV2FL46</accession>
<dbReference type="Proteomes" id="UP001497516">
    <property type="component" value="Chromosome 7"/>
</dbReference>
<evidence type="ECO:0000256" key="2">
    <source>
        <dbReference type="ARBA" id="ARBA00011177"/>
    </source>
</evidence>
<dbReference type="AlphaFoldDB" id="A0AAV2FL46"/>